<keyword evidence="1" id="KW-1133">Transmembrane helix</keyword>
<evidence type="ECO:0000313" key="3">
    <source>
        <dbReference type="Proteomes" id="UP000218554"/>
    </source>
</evidence>
<feature type="transmembrane region" description="Helical" evidence="1">
    <location>
        <begin position="93"/>
        <end position="112"/>
    </location>
</feature>
<feature type="transmembrane region" description="Helical" evidence="1">
    <location>
        <begin position="51"/>
        <end position="72"/>
    </location>
</feature>
<reference evidence="2 3" key="2">
    <citation type="journal article" date="2017" name="Int. J. Syst. Evol. Microbiol.">
        <title>Pseudomonas furukawaii sp. nov., a polychlorinated biphenyl-degrading bacterium isolated from biphenyl-contaminated soil in Japan.</title>
        <authorList>
            <person name="Kimura N."/>
            <person name="Watanabe T."/>
            <person name="Suenaga H."/>
            <person name="Fujihara H."/>
            <person name="Futagami T."/>
            <person name="Goto M."/>
            <person name="Hanada S."/>
            <person name="Hirose J."/>
        </authorList>
    </citation>
    <scope>NUCLEOTIDE SEQUENCE [LARGE SCALE GENOMIC DNA]</scope>
    <source>
        <strain evidence="3">DSM 10086 / NBRC 110670 / KF707</strain>
    </source>
</reference>
<proteinExistence type="predicted"/>
<dbReference type="RefSeq" id="WP_004420282.1">
    <property type="nucleotide sequence ID" value="NZ_AJMR01000047.1"/>
</dbReference>
<dbReference type="EMBL" id="AP014862">
    <property type="protein sequence ID" value="BAU72463.1"/>
    <property type="molecule type" value="Genomic_DNA"/>
</dbReference>
<dbReference type="Proteomes" id="UP000218554">
    <property type="component" value="Chromosome"/>
</dbReference>
<dbReference type="Pfam" id="PF06790">
    <property type="entry name" value="UPF0259"/>
    <property type="match status" value="1"/>
</dbReference>
<dbReference type="KEGG" id="pfuw:KF707C_7750"/>
<feature type="transmembrane region" description="Helical" evidence="1">
    <location>
        <begin position="154"/>
        <end position="176"/>
    </location>
</feature>
<gene>
    <name evidence="2" type="ORF">KF707C_7750</name>
</gene>
<evidence type="ECO:0000256" key="1">
    <source>
        <dbReference type="SAM" id="Phobius"/>
    </source>
</evidence>
<reference evidence="3" key="1">
    <citation type="submission" date="2015-05" db="EMBL/GenBank/DDBJ databases">
        <title>Draft genome sequencing of a biphenyl-degrading bacterium, Pseudomonas balearica KF707 (=NBRC110670).</title>
        <authorList>
            <person name="Kimura N."/>
            <person name="Hirose J."/>
            <person name="Watanabe T."/>
            <person name="Suenaga H."/>
            <person name="Fujihara H."/>
            <person name="Noguchi M."/>
            <person name="Hashimoto M."/>
            <person name="Shimodaira J."/>
            <person name="Tsuchikane K."/>
            <person name="Hosoyama A."/>
            <person name="Yamazoe A."/>
            <person name="Fujita N."/>
            <person name="Furukawa K."/>
        </authorList>
    </citation>
    <scope>NUCLEOTIDE SEQUENCE [LARGE SCALE GENOMIC DNA]</scope>
    <source>
        <strain evidence="3">DSM 10086 / NBRC 110670 / KF707</strain>
    </source>
</reference>
<evidence type="ECO:0008006" key="4">
    <source>
        <dbReference type="Google" id="ProtNLM"/>
    </source>
</evidence>
<feature type="transmembrane region" description="Helical" evidence="1">
    <location>
        <begin position="118"/>
        <end position="134"/>
    </location>
</feature>
<organism evidence="2 3">
    <name type="scientific">Metapseudomonas furukawaii</name>
    <name type="common">Pseudomonas furukawaii</name>
    <dbReference type="NCBI Taxonomy" id="1149133"/>
    <lineage>
        <taxon>Bacteria</taxon>
        <taxon>Pseudomonadati</taxon>
        <taxon>Pseudomonadota</taxon>
        <taxon>Gammaproteobacteria</taxon>
        <taxon>Pseudomonadales</taxon>
        <taxon>Pseudomonadaceae</taxon>
        <taxon>Metapseudomonas</taxon>
    </lineage>
</organism>
<protein>
    <recommendedName>
        <fullName evidence="4">Transmembrane protein</fullName>
    </recommendedName>
</protein>
<keyword evidence="1" id="KW-0812">Transmembrane</keyword>
<dbReference type="AlphaFoldDB" id="A0AAD1FEH4"/>
<accession>A0AAD1FEH4</accession>
<name>A0AAD1FEH4_METFU</name>
<evidence type="ECO:0000313" key="2">
    <source>
        <dbReference type="EMBL" id="BAU72463.1"/>
    </source>
</evidence>
<sequence length="221" mass="25069">MNPFELLRASWYFFSRHFGEIALLCLPVILAEAIAQQGLVNWLGPTQSQGASMVLSMLFYPLYVGALVIFVDDRSHRMRHKPKQIIALTLMRWPAFALLAAISTLLIMVGVWMLVLPGLYVMIKVAFAEYLLVLEGRSPLDAIRDSFALTSGHFWTILATILLIMGPIWIVDWFAYRELDTNPDPVGTVILETLNSLFQLFVTVALFRMYSLLREEQAAET</sequence>
<feature type="transmembrane region" description="Helical" evidence="1">
    <location>
        <begin position="196"/>
        <end position="213"/>
    </location>
</feature>
<keyword evidence="3" id="KW-1185">Reference proteome</keyword>
<keyword evidence="1" id="KW-0472">Membrane</keyword>